<dbReference type="PANTHER" id="PTHR47955:SF21">
    <property type="entry name" value="OS06G0642300 PROTEIN"/>
    <property type="match status" value="1"/>
</dbReference>
<dbReference type="Proteomes" id="UP001497457">
    <property type="component" value="Chromosome 33rd"/>
</dbReference>
<evidence type="ECO:0008006" key="9">
    <source>
        <dbReference type="Google" id="ProtNLM"/>
    </source>
</evidence>
<feature type="binding site" description="axial binding residue" evidence="4">
    <location>
        <position position="442"/>
    </location>
    <ligand>
        <name>heme</name>
        <dbReference type="ChEBI" id="CHEBI:30413"/>
    </ligand>
    <ligandPart>
        <name>Fe</name>
        <dbReference type="ChEBI" id="CHEBI:18248"/>
    </ligandPart>
</feature>
<keyword evidence="5" id="KW-0560">Oxidoreductase</keyword>
<keyword evidence="5" id="KW-0503">Monooxygenase</keyword>
<comment type="cofactor">
    <cofactor evidence="4">
        <name>heme</name>
        <dbReference type="ChEBI" id="CHEBI:30413"/>
    </cofactor>
</comment>
<keyword evidence="8" id="KW-1185">Reference proteome</keyword>
<dbReference type="GO" id="GO:0004497">
    <property type="term" value="F:monooxygenase activity"/>
    <property type="evidence" value="ECO:0007669"/>
    <property type="project" value="UniProtKB-KW"/>
</dbReference>
<keyword evidence="6" id="KW-1133">Transmembrane helix</keyword>
<organism evidence="7 8">
    <name type="scientific">Urochloa decumbens</name>
    <dbReference type="NCBI Taxonomy" id="240449"/>
    <lineage>
        <taxon>Eukaryota</taxon>
        <taxon>Viridiplantae</taxon>
        <taxon>Streptophyta</taxon>
        <taxon>Embryophyta</taxon>
        <taxon>Tracheophyta</taxon>
        <taxon>Spermatophyta</taxon>
        <taxon>Magnoliopsida</taxon>
        <taxon>Liliopsida</taxon>
        <taxon>Poales</taxon>
        <taxon>Poaceae</taxon>
        <taxon>PACMAD clade</taxon>
        <taxon>Panicoideae</taxon>
        <taxon>Panicodae</taxon>
        <taxon>Paniceae</taxon>
        <taxon>Melinidinae</taxon>
        <taxon>Urochloa</taxon>
    </lineage>
</organism>
<proteinExistence type="inferred from homology"/>
<evidence type="ECO:0000256" key="3">
    <source>
        <dbReference type="ARBA" id="ARBA00023004"/>
    </source>
</evidence>
<dbReference type="CDD" id="cd11072">
    <property type="entry name" value="CYP71-like"/>
    <property type="match status" value="1"/>
</dbReference>
<dbReference type="InterPro" id="IPR017972">
    <property type="entry name" value="Cyt_P450_CS"/>
</dbReference>
<comment type="similarity">
    <text evidence="1 5">Belongs to the cytochrome P450 family.</text>
</comment>
<dbReference type="SUPFAM" id="SSF48264">
    <property type="entry name" value="Cytochrome P450"/>
    <property type="match status" value="1"/>
</dbReference>
<gene>
    <name evidence="7" type="ORF">URODEC1_LOCUS84979</name>
</gene>
<keyword evidence="6" id="KW-0812">Transmembrane</keyword>
<name>A0ABC9DGA6_9POAL</name>
<reference evidence="7" key="1">
    <citation type="submission" date="2024-10" db="EMBL/GenBank/DDBJ databases">
        <authorList>
            <person name="Ryan C."/>
        </authorList>
    </citation>
    <scope>NUCLEOTIDE SEQUENCE [LARGE SCALE GENOMIC DNA]</scope>
</reference>
<protein>
    <recommendedName>
        <fullName evidence="9">Cytochrome P450</fullName>
    </recommendedName>
</protein>
<dbReference type="Gene3D" id="1.10.630.10">
    <property type="entry name" value="Cytochrome P450"/>
    <property type="match status" value="1"/>
</dbReference>
<evidence type="ECO:0000256" key="5">
    <source>
        <dbReference type="RuleBase" id="RU000461"/>
    </source>
</evidence>
<dbReference type="FunFam" id="1.10.630.10:FF:000064">
    <property type="entry name" value="Cytochrome P450 monooxygenase"/>
    <property type="match status" value="1"/>
</dbReference>
<keyword evidence="3 4" id="KW-0408">Iron</keyword>
<evidence type="ECO:0000313" key="7">
    <source>
        <dbReference type="EMBL" id="CAL5038338.1"/>
    </source>
</evidence>
<dbReference type="Pfam" id="PF00067">
    <property type="entry name" value="p450"/>
    <property type="match status" value="1"/>
</dbReference>
<evidence type="ECO:0000256" key="6">
    <source>
        <dbReference type="SAM" id="Phobius"/>
    </source>
</evidence>
<dbReference type="PRINTS" id="PR00463">
    <property type="entry name" value="EP450I"/>
</dbReference>
<dbReference type="AlphaFoldDB" id="A0ABC9DGA6"/>
<accession>A0ABC9DGA6</accession>
<dbReference type="PRINTS" id="PR00385">
    <property type="entry name" value="P450"/>
</dbReference>
<dbReference type="EMBL" id="OZ075143">
    <property type="protein sequence ID" value="CAL5038338.1"/>
    <property type="molecule type" value="Genomic_DNA"/>
</dbReference>
<keyword evidence="4 5" id="KW-0349">Heme</keyword>
<feature type="transmembrane region" description="Helical" evidence="6">
    <location>
        <begin position="6"/>
        <end position="23"/>
    </location>
</feature>
<dbReference type="InterPro" id="IPR002401">
    <property type="entry name" value="Cyt_P450_E_grp-I"/>
</dbReference>
<dbReference type="InterPro" id="IPR036396">
    <property type="entry name" value="Cyt_P450_sf"/>
</dbReference>
<dbReference type="InterPro" id="IPR001128">
    <property type="entry name" value="Cyt_P450"/>
</dbReference>
<keyword evidence="6" id="KW-0472">Membrane</keyword>
<dbReference type="GO" id="GO:0046872">
    <property type="term" value="F:metal ion binding"/>
    <property type="evidence" value="ECO:0007669"/>
    <property type="project" value="UniProtKB-KW"/>
</dbReference>
<dbReference type="PANTHER" id="PTHR47955">
    <property type="entry name" value="CYTOCHROME P450 FAMILY 71 PROTEIN"/>
    <property type="match status" value="1"/>
</dbReference>
<evidence type="ECO:0000313" key="8">
    <source>
        <dbReference type="Proteomes" id="UP001497457"/>
    </source>
</evidence>
<sequence length="505" mass="56995">MGNGVYYYLLALLPLLHFLLKFWKTSFGSRSHRLRLPPGPWQLPVIGSLHHLRSSLPHHALRDLSLRHGPLMFLKFGEVPVVVASTPDAAKEFMKTHDSIFSTRPLSLIMKIIKDGQGIAFAPYGDHWRQARKICNMELLSSKRVQSFRPAREEEATRLVQAISSAAKPHVNLSKLVAVYVADASMHAIMGRRFKDRDTLLDFVDEAVRLAGGFSPAELFPSSLLVRVLSRATRKAEEHRQSLSTFMDGVIHDHLERRSHEEGTPQEDLIDVLLRIKQEGNSQIPLTMGIIKTVIFDLIAGGIETATTTLQWAMAELMRNNPAIMSKAQAEVRRVYMGQMKVTEERLSELSYLQLIIKETLRLHVPGPLLMPRECQEQCQVLGYDVPKGTMVLVNAWAICRNPDYWDEPETFNPERFLGGETRDFKGNHFEFTPFGAGRRICPGMVFGLANIELGLANLLFHFDWSLPEGTIPSELDMTETIGITARRKADLLLSATLRIPLPSY</sequence>
<evidence type="ECO:0000256" key="1">
    <source>
        <dbReference type="ARBA" id="ARBA00010617"/>
    </source>
</evidence>
<dbReference type="PROSITE" id="PS00086">
    <property type="entry name" value="CYTOCHROME_P450"/>
    <property type="match status" value="1"/>
</dbReference>
<evidence type="ECO:0000256" key="4">
    <source>
        <dbReference type="PIRSR" id="PIRSR602401-1"/>
    </source>
</evidence>
<evidence type="ECO:0000256" key="2">
    <source>
        <dbReference type="ARBA" id="ARBA00022723"/>
    </source>
</evidence>
<keyword evidence="2 4" id="KW-0479">Metal-binding</keyword>